<evidence type="ECO:0000256" key="1">
    <source>
        <dbReference type="ARBA" id="ARBA00006484"/>
    </source>
</evidence>
<name>A0A1X0DPM5_MYCHE</name>
<dbReference type="PANTHER" id="PTHR42760">
    <property type="entry name" value="SHORT-CHAIN DEHYDROGENASES/REDUCTASES FAMILY MEMBER"/>
    <property type="match status" value="1"/>
</dbReference>
<dbReference type="STRING" id="53376.BST25_10030"/>
<dbReference type="OrthoDB" id="4748266at2"/>
<dbReference type="RefSeq" id="WP_083073863.1">
    <property type="nucleotide sequence ID" value="NZ_AP022615.1"/>
</dbReference>
<evidence type="ECO:0000313" key="3">
    <source>
        <dbReference type="Proteomes" id="UP000192566"/>
    </source>
</evidence>
<dbReference type="Proteomes" id="UP000192566">
    <property type="component" value="Unassembled WGS sequence"/>
</dbReference>
<dbReference type="InterPro" id="IPR002347">
    <property type="entry name" value="SDR_fam"/>
</dbReference>
<reference evidence="2 3" key="1">
    <citation type="submission" date="2017-02" db="EMBL/GenBank/DDBJ databases">
        <title>The new phylogeny of genus Mycobacterium.</title>
        <authorList>
            <person name="Tortoli E."/>
            <person name="Trovato A."/>
            <person name="Cirillo D.M."/>
        </authorList>
    </citation>
    <scope>NUCLEOTIDE SEQUENCE [LARGE SCALE GENOMIC DNA]</scope>
    <source>
        <strain evidence="2 3">DSM 44471</strain>
    </source>
</reference>
<dbReference type="InterPro" id="IPR036291">
    <property type="entry name" value="NAD(P)-bd_dom_sf"/>
</dbReference>
<dbReference type="SUPFAM" id="SSF51735">
    <property type="entry name" value="NAD(P)-binding Rossmann-fold domains"/>
    <property type="match status" value="1"/>
</dbReference>
<protein>
    <submittedName>
        <fullName evidence="2">Uncharacterized protein</fullName>
    </submittedName>
</protein>
<gene>
    <name evidence="2" type="ORF">BST25_10030</name>
</gene>
<dbReference type="CDD" id="cd05233">
    <property type="entry name" value="SDR_c"/>
    <property type="match status" value="1"/>
</dbReference>
<dbReference type="AlphaFoldDB" id="A0A1X0DPM5"/>
<dbReference type="EMBL" id="MVHR01000011">
    <property type="protein sequence ID" value="ORA74371.1"/>
    <property type="molecule type" value="Genomic_DNA"/>
</dbReference>
<evidence type="ECO:0000313" key="2">
    <source>
        <dbReference type="EMBL" id="ORA74371.1"/>
    </source>
</evidence>
<organism evidence="2 3">
    <name type="scientific">Mycobacterium heidelbergense</name>
    <dbReference type="NCBI Taxonomy" id="53376"/>
    <lineage>
        <taxon>Bacteria</taxon>
        <taxon>Bacillati</taxon>
        <taxon>Actinomycetota</taxon>
        <taxon>Actinomycetes</taxon>
        <taxon>Mycobacteriales</taxon>
        <taxon>Mycobacteriaceae</taxon>
        <taxon>Mycobacterium</taxon>
        <taxon>Mycobacterium simiae complex</taxon>
    </lineage>
</organism>
<dbReference type="Pfam" id="PF00106">
    <property type="entry name" value="adh_short"/>
    <property type="match status" value="1"/>
</dbReference>
<sequence length="174" mass="17715">MTQRLAGRAAIVTGASRGLGRAIAVALAAEGAAVAVAYELMQRVCPDMIDAGGGSIVNITSVASRMPGDGPYPDRSGGVLPGYGGSKAALEHLTQCAAFDLAGHNVAVNALSPSKPILTPGLAYYAREFVDTAPADEFAHAAVELALVDPAVVTGRTIGHLQVLDGSFRPFTLS</sequence>
<comment type="caution">
    <text evidence="2">The sequence shown here is derived from an EMBL/GenBank/DDBJ whole genome shotgun (WGS) entry which is preliminary data.</text>
</comment>
<keyword evidence="3" id="KW-1185">Reference proteome</keyword>
<dbReference type="Gene3D" id="3.40.50.720">
    <property type="entry name" value="NAD(P)-binding Rossmann-like Domain"/>
    <property type="match status" value="2"/>
</dbReference>
<comment type="similarity">
    <text evidence="1">Belongs to the short-chain dehydrogenases/reductases (SDR) family.</text>
</comment>
<accession>A0A1X0DPM5</accession>
<proteinExistence type="inferred from homology"/>
<dbReference type="PRINTS" id="PR00081">
    <property type="entry name" value="GDHRDH"/>
</dbReference>
<dbReference type="GO" id="GO:0016616">
    <property type="term" value="F:oxidoreductase activity, acting on the CH-OH group of donors, NAD or NADP as acceptor"/>
    <property type="evidence" value="ECO:0007669"/>
    <property type="project" value="TreeGrafter"/>
</dbReference>